<organism evidence="1 2">
    <name type="scientific">Mannheimia haemolytica</name>
    <name type="common">Pasteurella haemolytica</name>
    <dbReference type="NCBI Taxonomy" id="75985"/>
    <lineage>
        <taxon>Bacteria</taxon>
        <taxon>Pseudomonadati</taxon>
        <taxon>Pseudomonadota</taxon>
        <taxon>Gammaproteobacteria</taxon>
        <taxon>Pasteurellales</taxon>
        <taxon>Pasteurellaceae</taxon>
        <taxon>Mannheimia</taxon>
    </lineage>
</organism>
<protein>
    <submittedName>
        <fullName evidence="1">Phage protein D</fullName>
    </submittedName>
</protein>
<dbReference type="Proteomes" id="UP000254031">
    <property type="component" value="Unassembled WGS sequence"/>
</dbReference>
<reference evidence="1 2" key="1">
    <citation type="submission" date="2018-06" db="EMBL/GenBank/DDBJ databases">
        <authorList>
            <consortium name="Pathogen Informatics"/>
            <person name="Doyle S."/>
        </authorList>
    </citation>
    <scope>NUCLEOTIDE SEQUENCE [LARGE SCALE GENOMIC DNA]</scope>
    <source>
        <strain evidence="1 2">NCTC9380</strain>
    </source>
</reference>
<accession>A0A378PT32</accession>
<sequence>MDFLAELTNHNHRTPAVSVTVRPKPSKDNEGEKAKDISSLITHRLIQLTLTDNRGFEADQLDLELDDTDGLLALPSRGAILSVGLGWQNSPLTYKGEYTVDELTTTARRIK</sequence>
<dbReference type="EMBL" id="UGPL01000008">
    <property type="protein sequence ID" value="STY91756.1"/>
    <property type="molecule type" value="Genomic_DNA"/>
</dbReference>
<evidence type="ECO:0000313" key="2">
    <source>
        <dbReference type="Proteomes" id="UP000254031"/>
    </source>
</evidence>
<dbReference type="InterPro" id="IPR052726">
    <property type="entry name" value="Phage_Baseplate_Hub"/>
</dbReference>
<evidence type="ECO:0000313" key="1">
    <source>
        <dbReference type="EMBL" id="STY91756.1"/>
    </source>
</evidence>
<dbReference type="PANTHER" id="PTHR35862:SF3">
    <property type="entry name" value="FELS-2 PROPHAGE PROTEIN"/>
    <property type="match status" value="1"/>
</dbReference>
<dbReference type="PANTHER" id="PTHR35862">
    <property type="entry name" value="FELS-2 PROPHAGE PROTEIN"/>
    <property type="match status" value="1"/>
</dbReference>
<name>A0A378PT32_MANHA</name>
<gene>
    <name evidence="1" type="ORF">NCTC9380_03010</name>
</gene>
<dbReference type="SUPFAM" id="SSF69279">
    <property type="entry name" value="Phage tail proteins"/>
    <property type="match status" value="1"/>
</dbReference>
<dbReference type="AlphaFoldDB" id="A0A378PT32"/>
<proteinExistence type="predicted"/>